<protein>
    <submittedName>
        <fullName evidence="12">ABC transporter ATP-binding protein</fullName>
    </submittedName>
</protein>
<proteinExistence type="predicted"/>
<keyword evidence="7 9" id="KW-1133">Transmembrane helix</keyword>
<dbReference type="InterPro" id="IPR027417">
    <property type="entry name" value="P-loop_NTPase"/>
</dbReference>
<keyword evidence="5" id="KW-0547">Nucleotide-binding</keyword>
<dbReference type="SUPFAM" id="SSF52540">
    <property type="entry name" value="P-loop containing nucleoside triphosphate hydrolases"/>
    <property type="match status" value="1"/>
</dbReference>
<dbReference type="PANTHER" id="PTHR43394:SF1">
    <property type="entry name" value="ATP-BINDING CASSETTE SUB-FAMILY B MEMBER 10, MITOCHONDRIAL"/>
    <property type="match status" value="1"/>
</dbReference>
<sequence>MLEVIGEVAIPMLMSKIVDEGIDKGNMDVVIQTGIIMAIIAIFSLIFGILSGKTAVKASTGLSEGIRQKEMEKIQEFSSANIDKYSTASLVTRLTTDITYVQMAFQVSIRMSVRAPFMLICSTVMAFTLNSSLAMMFLAAIPILGSLLFVIAKTAYPKFTFMLHKYDEMEATIQENLIAIRTVKAYVRKDYESKKFNATSDAVNDASLRAEKILLFNNPVMQFVMYACMLLAAWFGAQLVISTTMTTGELMSFINYIQQILFSLMMISMAGVMIVMSASSFKRIGEVLNEEPDIKDSLTDQVMEDASIEFDHVGFSYSKDPHKLVLNDINLKIHSGETIGIIGGTGSAKTTLVQLIPRLYDTTLGEVRVGGHNVKEYKIDTLRNQVAMVLQKNVLFSGTIKENLKWGNEEATDEEIIEACKAAQAHDFIMSFPAQYETELGQGGVNVSGGQKQRLCIARALLKKPKIIILDDSTSAVDTATDSKIRAAFKANLKHTTTLIIAQRIASVQDADRILVLDKGNIVAIGQHEELLQTCPIYQEVYVSQQKGVIEQ</sequence>
<feature type="transmembrane region" description="Helical" evidence="9">
    <location>
        <begin position="253"/>
        <end position="275"/>
    </location>
</feature>
<dbReference type="Gene3D" id="1.20.1560.10">
    <property type="entry name" value="ABC transporter type 1, transmembrane domain"/>
    <property type="match status" value="1"/>
</dbReference>
<evidence type="ECO:0000256" key="1">
    <source>
        <dbReference type="ARBA" id="ARBA00004651"/>
    </source>
</evidence>
<dbReference type="InterPro" id="IPR003439">
    <property type="entry name" value="ABC_transporter-like_ATP-bd"/>
</dbReference>
<keyword evidence="8 9" id="KW-0472">Membrane</keyword>
<dbReference type="SUPFAM" id="SSF90123">
    <property type="entry name" value="ABC transporter transmembrane region"/>
    <property type="match status" value="1"/>
</dbReference>
<keyword evidence="6 12" id="KW-0067">ATP-binding</keyword>
<dbReference type="GO" id="GO:0005524">
    <property type="term" value="F:ATP binding"/>
    <property type="evidence" value="ECO:0007669"/>
    <property type="project" value="UniProtKB-KW"/>
</dbReference>
<dbReference type="PROSITE" id="PS50893">
    <property type="entry name" value="ABC_TRANSPORTER_2"/>
    <property type="match status" value="1"/>
</dbReference>
<evidence type="ECO:0000256" key="4">
    <source>
        <dbReference type="ARBA" id="ARBA00022692"/>
    </source>
</evidence>
<comment type="caution">
    <text evidence="12">The sequence shown here is derived from an EMBL/GenBank/DDBJ whole genome shotgun (WGS) entry which is preliminary data.</text>
</comment>
<evidence type="ECO:0000256" key="8">
    <source>
        <dbReference type="ARBA" id="ARBA00023136"/>
    </source>
</evidence>
<accession>A0A9D1KAY9</accession>
<dbReference type="InterPro" id="IPR017871">
    <property type="entry name" value="ABC_transporter-like_CS"/>
</dbReference>
<evidence type="ECO:0000256" key="9">
    <source>
        <dbReference type="SAM" id="Phobius"/>
    </source>
</evidence>
<reference evidence="12" key="2">
    <citation type="journal article" date="2021" name="PeerJ">
        <title>Extensive microbial diversity within the chicken gut microbiome revealed by metagenomics and culture.</title>
        <authorList>
            <person name="Gilroy R."/>
            <person name="Ravi A."/>
            <person name="Getino M."/>
            <person name="Pursley I."/>
            <person name="Horton D.L."/>
            <person name="Alikhan N.F."/>
            <person name="Baker D."/>
            <person name="Gharbi K."/>
            <person name="Hall N."/>
            <person name="Watson M."/>
            <person name="Adriaenssens E.M."/>
            <person name="Foster-Nyarko E."/>
            <person name="Jarju S."/>
            <person name="Secka A."/>
            <person name="Antonio M."/>
            <person name="Oren A."/>
            <person name="Chaudhuri R.R."/>
            <person name="La Ragione R."/>
            <person name="Hildebrand F."/>
            <person name="Pallen M.J."/>
        </authorList>
    </citation>
    <scope>NUCLEOTIDE SEQUENCE</scope>
    <source>
        <strain evidence="12">14508</strain>
    </source>
</reference>
<dbReference type="GO" id="GO:0005886">
    <property type="term" value="C:plasma membrane"/>
    <property type="evidence" value="ECO:0007669"/>
    <property type="project" value="UniProtKB-SubCell"/>
</dbReference>
<feature type="transmembrane region" description="Helical" evidence="9">
    <location>
        <begin position="111"/>
        <end position="129"/>
    </location>
</feature>
<dbReference type="EMBL" id="DVKI01000020">
    <property type="protein sequence ID" value="HIT16886.1"/>
    <property type="molecule type" value="Genomic_DNA"/>
</dbReference>
<feature type="domain" description="ABC transmembrane type-1" evidence="11">
    <location>
        <begin position="1"/>
        <end position="276"/>
    </location>
</feature>
<feature type="domain" description="ABC transporter" evidence="10">
    <location>
        <begin position="308"/>
        <end position="544"/>
    </location>
</feature>
<dbReference type="PROSITE" id="PS00211">
    <property type="entry name" value="ABC_TRANSPORTER_1"/>
    <property type="match status" value="1"/>
</dbReference>
<dbReference type="CDD" id="cd18548">
    <property type="entry name" value="ABC_6TM_Tm287_like"/>
    <property type="match status" value="1"/>
</dbReference>
<evidence type="ECO:0000259" key="11">
    <source>
        <dbReference type="PROSITE" id="PS50929"/>
    </source>
</evidence>
<dbReference type="Proteomes" id="UP000886893">
    <property type="component" value="Unassembled WGS sequence"/>
</dbReference>
<feature type="transmembrane region" description="Helical" evidence="9">
    <location>
        <begin position="223"/>
        <end position="241"/>
    </location>
</feature>
<dbReference type="AlphaFoldDB" id="A0A9D1KAY9"/>
<dbReference type="GO" id="GO:0015421">
    <property type="term" value="F:ABC-type oligopeptide transporter activity"/>
    <property type="evidence" value="ECO:0007669"/>
    <property type="project" value="TreeGrafter"/>
</dbReference>
<evidence type="ECO:0000256" key="6">
    <source>
        <dbReference type="ARBA" id="ARBA00022840"/>
    </source>
</evidence>
<dbReference type="InterPro" id="IPR039421">
    <property type="entry name" value="Type_1_exporter"/>
</dbReference>
<evidence type="ECO:0000313" key="13">
    <source>
        <dbReference type="Proteomes" id="UP000886893"/>
    </source>
</evidence>
<feature type="transmembrane region" description="Helical" evidence="9">
    <location>
        <begin position="135"/>
        <end position="156"/>
    </location>
</feature>
<keyword evidence="2" id="KW-0813">Transport</keyword>
<dbReference type="InterPro" id="IPR003593">
    <property type="entry name" value="AAA+_ATPase"/>
</dbReference>
<dbReference type="Pfam" id="PF00005">
    <property type="entry name" value="ABC_tran"/>
    <property type="match status" value="1"/>
</dbReference>
<evidence type="ECO:0000313" key="12">
    <source>
        <dbReference type="EMBL" id="HIT16886.1"/>
    </source>
</evidence>
<reference evidence="12" key="1">
    <citation type="submission" date="2020-10" db="EMBL/GenBank/DDBJ databases">
        <authorList>
            <person name="Gilroy R."/>
        </authorList>
    </citation>
    <scope>NUCLEOTIDE SEQUENCE</scope>
    <source>
        <strain evidence="12">14508</strain>
    </source>
</reference>
<dbReference type="SMART" id="SM00382">
    <property type="entry name" value="AAA"/>
    <property type="match status" value="1"/>
</dbReference>
<dbReference type="InterPro" id="IPR036640">
    <property type="entry name" value="ABC1_TM_sf"/>
</dbReference>
<dbReference type="GO" id="GO:0016887">
    <property type="term" value="F:ATP hydrolysis activity"/>
    <property type="evidence" value="ECO:0007669"/>
    <property type="project" value="InterPro"/>
</dbReference>
<name>A0A9D1KAY9_9FIRM</name>
<dbReference type="PANTHER" id="PTHR43394">
    <property type="entry name" value="ATP-DEPENDENT PERMEASE MDL1, MITOCHONDRIAL"/>
    <property type="match status" value="1"/>
</dbReference>
<evidence type="ECO:0000259" key="10">
    <source>
        <dbReference type="PROSITE" id="PS50893"/>
    </source>
</evidence>
<gene>
    <name evidence="12" type="ORF">IAD04_00715</name>
</gene>
<dbReference type="Gene3D" id="3.40.50.300">
    <property type="entry name" value="P-loop containing nucleotide triphosphate hydrolases"/>
    <property type="match status" value="1"/>
</dbReference>
<keyword evidence="3" id="KW-1003">Cell membrane</keyword>
<comment type="subcellular location">
    <subcellularLocation>
        <location evidence="1">Cell membrane</location>
        <topology evidence="1">Multi-pass membrane protein</topology>
    </subcellularLocation>
</comment>
<dbReference type="Pfam" id="PF00664">
    <property type="entry name" value="ABC_membrane"/>
    <property type="match status" value="1"/>
</dbReference>
<evidence type="ECO:0000256" key="7">
    <source>
        <dbReference type="ARBA" id="ARBA00022989"/>
    </source>
</evidence>
<dbReference type="PROSITE" id="PS50929">
    <property type="entry name" value="ABC_TM1F"/>
    <property type="match status" value="1"/>
</dbReference>
<dbReference type="InterPro" id="IPR011527">
    <property type="entry name" value="ABC1_TM_dom"/>
</dbReference>
<keyword evidence="4 9" id="KW-0812">Transmembrane</keyword>
<organism evidence="12 13">
    <name type="scientific">Candidatus Caccosoma faecigallinarum</name>
    <dbReference type="NCBI Taxonomy" id="2840720"/>
    <lineage>
        <taxon>Bacteria</taxon>
        <taxon>Bacillati</taxon>
        <taxon>Bacillota</taxon>
        <taxon>Bacillota incertae sedis</taxon>
        <taxon>Candidatus Caccosoma</taxon>
    </lineage>
</organism>
<feature type="transmembrane region" description="Helical" evidence="9">
    <location>
        <begin position="29"/>
        <end position="50"/>
    </location>
</feature>
<evidence type="ECO:0000256" key="5">
    <source>
        <dbReference type="ARBA" id="ARBA00022741"/>
    </source>
</evidence>
<evidence type="ECO:0000256" key="2">
    <source>
        <dbReference type="ARBA" id="ARBA00022448"/>
    </source>
</evidence>
<evidence type="ECO:0000256" key="3">
    <source>
        <dbReference type="ARBA" id="ARBA00022475"/>
    </source>
</evidence>
<dbReference type="FunFam" id="3.40.50.300:FF:000221">
    <property type="entry name" value="Multidrug ABC transporter ATP-binding protein"/>
    <property type="match status" value="1"/>
</dbReference>